<dbReference type="CDD" id="cd18182">
    <property type="entry name" value="ATP-synt_Fo_c_ATP5G3"/>
    <property type="match status" value="1"/>
</dbReference>
<reference evidence="4" key="2">
    <citation type="submission" date="2025-08" db="UniProtKB">
        <authorList>
            <consortium name="Ensembl"/>
        </authorList>
    </citation>
    <scope>IDENTIFICATION</scope>
</reference>
<dbReference type="GO" id="GO:0008289">
    <property type="term" value="F:lipid binding"/>
    <property type="evidence" value="ECO:0007669"/>
    <property type="project" value="UniProtKB-KW"/>
</dbReference>
<comment type="similarity">
    <text evidence="1 2">Belongs to the ATPase C chain family.</text>
</comment>
<sequence>MEDKEFKSGARAPRIPPALIHSSTRGPIRPLSASFLSRPEISTEQPSHSSVPLQVARQEYQTSVFSWDIDTAAKFTGIGAATVGVAGSGAGTGALFVSLIIGYARNPSLKQQLFS</sequence>
<keyword evidence="2" id="KW-0813">Transport</keyword>
<dbReference type="InterPro" id="IPR038662">
    <property type="entry name" value="ATP_synth_F0_csu_sf"/>
</dbReference>
<dbReference type="Ensembl" id="ENSCHIT00010018856.1">
    <property type="protein sequence ID" value="ENSCHIP00010013345.1"/>
    <property type="gene ID" value="ENSCHIG00010009848.1"/>
</dbReference>
<reference evidence="4" key="1">
    <citation type="submission" date="2019-03" db="EMBL/GenBank/DDBJ databases">
        <title>Genome sequencing and reference-guided assembly of Black Bengal Goat (Capra hircus).</title>
        <authorList>
            <person name="Siddiki A.Z."/>
            <person name="Baten A."/>
            <person name="Billah M."/>
            <person name="Alam M.A.U."/>
            <person name="Shawrob K.S.M."/>
            <person name="Saha S."/>
            <person name="Chowdhury M."/>
            <person name="Rahman A.H."/>
            <person name="Stear M."/>
            <person name="Miah G."/>
            <person name="Das G.B."/>
            <person name="Hossain M.M."/>
            <person name="Kumkum M."/>
            <person name="Islam M.S."/>
            <person name="Mollah A.M."/>
            <person name="Ahsan A."/>
            <person name="Tusar F."/>
            <person name="Khan M.K.I."/>
        </authorList>
    </citation>
    <scope>NUCLEOTIDE SEQUENCE [LARGE SCALE GENOMIC DNA]</scope>
</reference>
<organism evidence="4">
    <name type="scientific">Capra hircus</name>
    <name type="common">Goat</name>
    <dbReference type="NCBI Taxonomy" id="9925"/>
    <lineage>
        <taxon>Eukaryota</taxon>
        <taxon>Metazoa</taxon>
        <taxon>Chordata</taxon>
        <taxon>Craniata</taxon>
        <taxon>Vertebrata</taxon>
        <taxon>Euteleostomi</taxon>
        <taxon>Mammalia</taxon>
        <taxon>Eutheria</taxon>
        <taxon>Laurasiatheria</taxon>
        <taxon>Artiodactyla</taxon>
        <taxon>Ruminantia</taxon>
        <taxon>Pecora</taxon>
        <taxon>Bovidae</taxon>
        <taxon>Caprinae</taxon>
        <taxon>Capra</taxon>
    </lineage>
</organism>
<dbReference type="PRINTS" id="PR00124">
    <property type="entry name" value="ATPASEC"/>
</dbReference>
<evidence type="ECO:0000313" key="4">
    <source>
        <dbReference type="Ensembl" id="ENSCHIP00010013345.1"/>
    </source>
</evidence>
<evidence type="ECO:0000256" key="1">
    <source>
        <dbReference type="ARBA" id="ARBA00006704"/>
    </source>
</evidence>
<proteinExistence type="inferred from homology"/>
<dbReference type="InterPro" id="IPR000454">
    <property type="entry name" value="ATP_synth_F0_csu"/>
</dbReference>
<keyword evidence="2" id="KW-0446">Lipid-binding</keyword>
<dbReference type="AlphaFoldDB" id="A0A8C2P3K5"/>
<dbReference type="PANTHER" id="PTHR10031:SF32">
    <property type="entry name" value="ATP SYNTHASE LIPID-BINDING PROTEIN"/>
    <property type="match status" value="1"/>
</dbReference>
<accession>A0A8C2P3K5</accession>
<evidence type="ECO:0000256" key="2">
    <source>
        <dbReference type="RuleBase" id="RU004221"/>
    </source>
</evidence>
<dbReference type="InterPro" id="IPR035921">
    <property type="entry name" value="F/V-ATP_Csub_sf"/>
</dbReference>
<dbReference type="GO" id="GO:0015986">
    <property type="term" value="P:proton motive force-driven ATP synthesis"/>
    <property type="evidence" value="ECO:0007669"/>
    <property type="project" value="InterPro"/>
</dbReference>
<keyword evidence="2" id="KW-0375">Hydrogen ion transport</keyword>
<protein>
    <submittedName>
        <fullName evidence="4">Uncharacterized protein</fullName>
    </submittedName>
</protein>
<keyword evidence="2" id="KW-0406">Ion transport</keyword>
<name>A0A8C2P3K5_CAPHI</name>
<dbReference type="GO" id="GO:0045259">
    <property type="term" value="C:proton-transporting ATP synthase complex"/>
    <property type="evidence" value="ECO:0007669"/>
    <property type="project" value="InterPro"/>
</dbReference>
<dbReference type="SUPFAM" id="SSF81333">
    <property type="entry name" value="F1F0 ATP synthase subunit C"/>
    <property type="match status" value="1"/>
</dbReference>
<dbReference type="PANTHER" id="PTHR10031">
    <property type="entry name" value="ATP SYNTHASE LIPID-BINDING PROTEIN, MITOCHONDRIAL"/>
    <property type="match status" value="1"/>
</dbReference>
<evidence type="ECO:0000256" key="3">
    <source>
        <dbReference type="SAM" id="MobiDB-lite"/>
    </source>
</evidence>
<dbReference type="Gene3D" id="1.20.20.10">
    <property type="entry name" value="F1F0 ATP synthase subunit C"/>
    <property type="match status" value="1"/>
</dbReference>
<dbReference type="GO" id="GO:0015078">
    <property type="term" value="F:proton transmembrane transporter activity"/>
    <property type="evidence" value="ECO:0007669"/>
    <property type="project" value="InterPro"/>
</dbReference>
<feature type="region of interest" description="Disordered" evidence="3">
    <location>
        <begin position="1"/>
        <end position="27"/>
    </location>
</feature>